<dbReference type="Proteomes" id="UP000240978">
    <property type="component" value="Unassembled WGS sequence"/>
</dbReference>
<comment type="caution">
    <text evidence="1">The sequence shown here is derived from an EMBL/GenBank/DDBJ whole genome shotgun (WGS) entry which is preliminary data.</text>
</comment>
<keyword evidence="2" id="KW-1185">Reference proteome</keyword>
<accession>A0A2P8GLS4</accession>
<dbReference type="Gene3D" id="3.30.565.10">
    <property type="entry name" value="Histidine kinase-like ATPase, C-terminal domain"/>
    <property type="match status" value="1"/>
</dbReference>
<dbReference type="GO" id="GO:0016301">
    <property type="term" value="F:kinase activity"/>
    <property type="evidence" value="ECO:0007669"/>
    <property type="project" value="UniProtKB-KW"/>
</dbReference>
<dbReference type="EMBL" id="PYGK01000002">
    <property type="protein sequence ID" value="PSL34885.1"/>
    <property type="molecule type" value="Genomic_DNA"/>
</dbReference>
<dbReference type="RefSeq" id="WP_106601143.1">
    <property type="nucleotide sequence ID" value="NZ_PYGK01000002.1"/>
</dbReference>
<dbReference type="AlphaFoldDB" id="A0A2P8GLS4"/>
<organism evidence="1 2">
    <name type="scientific">Chitinophaga ginsengisoli</name>
    <dbReference type="NCBI Taxonomy" id="363837"/>
    <lineage>
        <taxon>Bacteria</taxon>
        <taxon>Pseudomonadati</taxon>
        <taxon>Bacteroidota</taxon>
        <taxon>Chitinophagia</taxon>
        <taxon>Chitinophagales</taxon>
        <taxon>Chitinophagaceae</taxon>
        <taxon>Chitinophaga</taxon>
    </lineage>
</organism>
<gene>
    <name evidence="1" type="ORF">CLV42_102459</name>
</gene>
<dbReference type="InterPro" id="IPR036890">
    <property type="entry name" value="HATPase_C_sf"/>
</dbReference>
<reference evidence="1 2" key="1">
    <citation type="submission" date="2018-03" db="EMBL/GenBank/DDBJ databases">
        <title>Genomic Encyclopedia of Archaeal and Bacterial Type Strains, Phase II (KMG-II): from individual species to whole genera.</title>
        <authorList>
            <person name="Goeker M."/>
        </authorList>
    </citation>
    <scope>NUCLEOTIDE SEQUENCE [LARGE SCALE GENOMIC DNA]</scope>
    <source>
        <strain evidence="1 2">DSM 18107</strain>
    </source>
</reference>
<protein>
    <submittedName>
        <fullName evidence="1">Histidine kinase/DNA gyrase B/HSP90-like ATPase</fullName>
    </submittedName>
</protein>
<evidence type="ECO:0000313" key="2">
    <source>
        <dbReference type="Proteomes" id="UP000240978"/>
    </source>
</evidence>
<name>A0A2P8GLS4_9BACT</name>
<dbReference type="SUPFAM" id="SSF55874">
    <property type="entry name" value="ATPase domain of HSP90 chaperone/DNA topoisomerase II/histidine kinase"/>
    <property type="match status" value="1"/>
</dbReference>
<keyword evidence="1" id="KW-0418">Kinase</keyword>
<evidence type="ECO:0000313" key="1">
    <source>
        <dbReference type="EMBL" id="PSL34885.1"/>
    </source>
</evidence>
<sequence length="494" mass="56163">MQRDSVVLSPPPVVFIKSISEQGYTLSTAMSDLVDNSIAAGATRVEILMETNKPALIMYVADNGNGMSPRDLTLNMRFPSADMEDVRSSRDMGRFGLGLKTASFSQSRKFTVISRTAGSYYEGRCWDVEYLKKTGDWTLVIEPADIVEKHITDFSAASMNFHSADPGFSPNTLIVWEELYKLRKFTKNTELNAELEELRNHLGLVFHRFIQNGELEIRLNNLLIEPFDPFPVNNPGIQTIAEAFWKTGDNYIKFQGIILPKISEKESAENGSAWAMPNRTLEELQGIYVYRNRRLINYGGWLRTVSKASNLQFGRIRIDISNLNDGDFQLNVAKSSIKIPFSLKRAMADMISSVTTQAVKEYRDRIASAVIRQNALSKGVTLISKQIGAEGPMLKIDPDFEILRQLKVQLSPVNAGKLDILMHLIERKLNQIWQGETGSMEFEQTIDEAEKQRIIKIRKYYEEAGYSWEEIRQLLIESFGRQQETISFIESLKK</sequence>
<dbReference type="Pfam" id="PF13589">
    <property type="entry name" value="HATPase_c_3"/>
    <property type="match status" value="1"/>
</dbReference>
<proteinExistence type="predicted"/>
<keyword evidence="1" id="KW-0808">Transferase</keyword>
<dbReference type="OrthoDB" id="9813438at2"/>